<dbReference type="EMBL" id="LMYI01000003">
    <property type="protein sequence ID" value="POS64309.1"/>
    <property type="molecule type" value="Genomic_DNA"/>
</dbReference>
<evidence type="ECO:0000313" key="3">
    <source>
        <dbReference type="Proteomes" id="UP000237218"/>
    </source>
</evidence>
<evidence type="ECO:0000313" key="2">
    <source>
        <dbReference type="EMBL" id="POS64309.1"/>
    </source>
</evidence>
<feature type="compositionally biased region" description="Low complexity" evidence="1">
    <location>
        <begin position="72"/>
        <end position="83"/>
    </location>
</feature>
<accession>A0ABX4ZP66</accession>
<organism evidence="2 3">
    <name type="scientific">Parasaccharibacter apium</name>
    <dbReference type="NCBI Taxonomy" id="1510841"/>
    <lineage>
        <taxon>Bacteria</taxon>
        <taxon>Pseudomonadati</taxon>
        <taxon>Pseudomonadota</taxon>
        <taxon>Alphaproteobacteria</taxon>
        <taxon>Acetobacterales</taxon>
        <taxon>Acetobacteraceae</taxon>
        <taxon>Parasaccharibacter</taxon>
    </lineage>
</organism>
<proteinExistence type="predicted"/>
<feature type="region of interest" description="Disordered" evidence="1">
    <location>
        <begin position="72"/>
        <end position="114"/>
    </location>
</feature>
<dbReference type="Proteomes" id="UP000237218">
    <property type="component" value="Unassembled WGS sequence"/>
</dbReference>
<sequence length="190" mass="21400">MRPARSVEAESFPEEDGMMRSGGWNRMLLALVLAAPWGMGGAALAQATDPAQLETLGRIQDSQDQRRLALEAAQQQAARATQQRQERLRRQAADSAARIAAARNSRSDAEWQDDRRYKEASRELELKEEQLKLKMLETRASREDDVIKADLARKQAETDRVIQTSQGDAKLKADVGTAARMAQRHWWESN</sequence>
<evidence type="ECO:0008006" key="4">
    <source>
        <dbReference type="Google" id="ProtNLM"/>
    </source>
</evidence>
<gene>
    <name evidence="2" type="ORF">ASQ42_02215</name>
</gene>
<keyword evidence="3" id="KW-1185">Reference proteome</keyword>
<name>A0ABX4ZP66_9PROT</name>
<evidence type="ECO:0000256" key="1">
    <source>
        <dbReference type="SAM" id="MobiDB-lite"/>
    </source>
</evidence>
<dbReference type="Pfam" id="PF17358">
    <property type="entry name" value="DUF5384"/>
    <property type="match status" value="1"/>
</dbReference>
<feature type="compositionally biased region" description="Low complexity" evidence="1">
    <location>
        <begin position="93"/>
        <end position="104"/>
    </location>
</feature>
<comment type="caution">
    <text evidence="2">The sequence shown here is derived from an EMBL/GenBank/DDBJ whole genome shotgun (WGS) entry which is preliminary data.</text>
</comment>
<protein>
    <recommendedName>
        <fullName evidence="4">DUF4398 domain-containing protein</fullName>
    </recommendedName>
</protein>
<dbReference type="InterPro" id="IPR020231">
    <property type="entry name" value="Uncharacterised_YfgI"/>
</dbReference>
<reference evidence="2 3" key="1">
    <citation type="submission" date="2018-02" db="EMBL/GenBank/DDBJ databases">
        <title>Draft genome sequences of four Parasaccharibacter apium strains isolated from honey bees.</title>
        <authorList>
            <person name="Corby-Harris V.L."/>
            <person name="Anderson K.E."/>
        </authorList>
    </citation>
    <scope>NUCLEOTIDE SEQUENCE [LARGE SCALE GENOMIC DNA]</scope>
    <source>
        <strain evidence="2 3">B8</strain>
    </source>
</reference>
<feature type="compositionally biased region" description="Basic and acidic residues" evidence="1">
    <location>
        <begin position="105"/>
        <end position="114"/>
    </location>
</feature>